<evidence type="ECO:0000259" key="7">
    <source>
        <dbReference type="Pfam" id="PF02610"/>
    </source>
</evidence>
<keyword evidence="2 6" id="KW-0054">Arabinose catabolism</keyword>
<evidence type="ECO:0000256" key="5">
    <source>
        <dbReference type="ARBA" id="ARBA00023277"/>
    </source>
</evidence>
<comment type="pathway">
    <text evidence="6">Carbohydrate degradation; L-arabinose degradation via L-ribulose; D-xylulose 5-phosphate from L-arabinose (bacterial route): step 1/3.</text>
</comment>
<dbReference type="PIRSF" id="PIRSF001478">
    <property type="entry name" value="L-ara_isomerase"/>
    <property type="match status" value="1"/>
</dbReference>
<dbReference type="GO" id="GO:0005829">
    <property type="term" value="C:cytosol"/>
    <property type="evidence" value="ECO:0007669"/>
    <property type="project" value="TreeGrafter"/>
</dbReference>
<dbReference type="UniPathway" id="UPA00145">
    <property type="reaction ID" value="UER00565"/>
</dbReference>
<dbReference type="SUPFAM" id="SSF53743">
    <property type="entry name" value="FucI/AraA N-terminal and middle domains"/>
    <property type="match status" value="1"/>
</dbReference>
<dbReference type="InterPro" id="IPR024664">
    <property type="entry name" value="Ara_Isoase_C"/>
</dbReference>
<evidence type="ECO:0000256" key="2">
    <source>
        <dbReference type="ARBA" id="ARBA00022935"/>
    </source>
</evidence>
<proteinExistence type="inferred from homology"/>
<dbReference type="SUPFAM" id="SSF50443">
    <property type="entry name" value="FucI/AraA C-terminal domain-like"/>
    <property type="match status" value="1"/>
</dbReference>
<keyword evidence="11" id="KW-1185">Reference proteome</keyword>
<evidence type="ECO:0000256" key="6">
    <source>
        <dbReference type="HAMAP-Rule" id="MF_00519"/>
    </source>
</evidence>
<dbReference type="GO" id="GO:0030145">
    <property type="term" value="F:manganese ion binding"/>
    <property type="evidence" value="ECO:0007669"/>
    <property type="project" value="UniProtKB-UniRule"/>
</dbReference>
<feature type="binding site" evidence="6">
    <location>
        <position position="450"/>
    </location>
    <ligand>
        <name>Mn(2+)</name>
        <dbReference type="ChEBI" id="CHEBI:29035"/>
    </ligand>
</feature>
<dbReference type="InterPro" id="IPR009015">
    <property type="entry name" value="Fucose_isomerase_N/cen_sf"/>
</dbReference>
<feature type="binding site" evidence="6">
    <location>
        <position position="332"/>
    </location>
    <ligand>
        <name>Mn(2+)</name>
        <dbReference type="ChEBI" id="CHEBI:29035"/>
    </ligand>
</feature>
<dbReference type="InterPro" id="IPR055389">
    <property type="entry name" value="AraA_N"/>
</dbReference>
<dbReference type="Pfam" id="PF11762">
    <property type="entry name" value="Arabinose_Iso_C"/>
    <property type="match status" value="1"/>
</dbReference>
<evidence type="ECO:0000313" key="10">
    <source>
        <dbReference type="EMBL" id="SSC12913.1"/>
    </source>
</evidence>
<dbReference type="AlphaFoldDB" id="A0A7Z7LFH7"/>
<protein>
    <recommendedName>
        <fullName evidence="6">L-arabinose isomerase</fullName>
        <ecNumber evidence="6">5.3.1.4</ecNumber>
    </recommendedName>
</protein>
<evidence type="ECO:0000256" key="4">
    <source>
        <dbReference type="ARBA" id="ARBA00023235"/>
    </source>
</evidence>
<dbReference type="Gene3D" id="3.40.50.10940">
    <property type="match status" value="1"/>
</dbReference>
<feature type="domain" description="L-arabinose isomerase N-terminal" evidence="7">
    <location>
        <begin position="7"/>
        <end position="173"/>
    </location>
</feature>
<organism evidence="10 11">
    <name type="scientific">Mesotoga infera</name>
    <dbReference type="NCBI Taxonomy" id="1236046"/>
    <lineage>
        <taxon>Bacteria</taxon>
        <taxon>Thermotogati</taxon>
        <taxon>Thermotogota</taxon>
        <taxon>Thermotogae</taxon>
        <taxon>Kosmotogales</taxon>
        <taxon>Kosmotogaceae</taxon>
        <taxon>Mesotoga</taxon>
    </lineage>
</organism>
<comment type="similarity">
    <text evidence="6">Belongs to the arabinose isomerase family.</text>
</comment>
<dbReference type="GO" id="GO:0019569">
    <property type="term" value="P:L-arabinose catabolic process to D-xylulose 5-phosphate"/>
    <property type="evidence" value="ECO:0007669"/>
    <property type="project" value="UniProtKB-UniRule"/>
</dbReference>
<comment type="cofactor">
    <cofactor evidence="6">
        <name>Mn(2+)</name>
        <dbReference type="ChEBI" id="CHEBI:29035"/>
    </cofactor>
    <text evidence="6">Binds 1 Mn(2+) ion per subunit.</text>
</comment>
<dbReference type="HAMAP" id="MF_00519">
    <property type="entry name" value="Arabinose_Isome"/>
    <property type="match status" value="1"/>
</dbReference>
<dbReference type="EMBL" id="LS974202">
    <property type="protein sequence ID" value="SSC12913.1"/>
    <property type="molecule type" value="Genomic_DNA"/>
</dbReference>
<sequence length="501" mass="57085">MGVEGLEVWFITGSQELYGKEVLKKVESNSKKLVEYLNDQAGLPVKIVWKPVLKESQQIRTLMNEANGDDRCIGLMAWMHTFSPGKMWIAGLKALRKPFLHFHTQFDQKIPWKSLDMDYMNTNQSAHGGREFGFTATRLDIRRKVIAGHWKNPEMITRVENWIRAALGWNEMQNLKVARLGDNMRDVAVTEGNKVDAQIDLGYEVHGYAMGDFIKLVKKVKKSEIEALVKQYGQEYHLTRSSVSQEEFKSSLHEAARIEIALRRFLDTGPFKAFTTTFQDLYGLRQLPGLAVQRLMRDGYGFGGEGDWKTAALVRTMKVMATGREGGTSFMEDYIYHFEPGNMKELGSHMLEVCESLADGPISLEVHPLSIGGKEAPARSVFDAREGEAVQVCIVEFGDRFRMIVNEVEVVKRRQEEEMPRLPVARVLWIPKPDLPTAATAWILAGGAHHSCLSYVVNTEQLEDLCEMLDIEFVVIDGETKIRDFKRELRNGDIYYKLRKL</sequence>
<dbReference type="InterPro" id="IPR004216">
    <property type="entry name" value="Fuc/Ara_isomerase_C"/>
</dbReference>
<dbReference type="GO" id="GO:0008733">
    <property type="term" value="F:L-arabinose isomerase activity"/>
    <property type="evidence" value="ECO:0007669"/>
    <property type="project" value="UniProtKB-UniRule"/>
</dbReference>
<name>A0A7Z7LFH7_9BACT</name>
<feature type="domain" description="L-arabinose isomerase central" evidence="9">
    <location>
        <begin position="176"/>
        <end position="323"/>
    </location>
</feature>
<dbReference type="InterPro" id="IPR038583">
    <property type="entry name" value="AraA_N_sf"/>
</dbReference>
<dbReference type="NCBIfam" id="NF002795">
    <property type="entry name" value="PRK02929.1"/>
    <property type="match status" value="1"/>
</dbReference>
<dbReference type="RefSeq" id="WP_231936649.1">
    <property type="nucleotide sequence ID" value="NZ_LS974202.1"/>
</dbReference>
<dbReference type="InterPro" id="IPR003762">
    <property type="entry name" value="Lara_isomerase"/>
</dbReference>
<dbReference type="EC" id="5.3.1.4" evidence="6"/>
<dbReference type="Proteomes" id="UP000250796">
    <property type="component" value="Chromosome MESINF"/>
</dbReference>
<keyword evidence="1 6" id="KW-0479">Metal-binding</keyword>
<comment type="catalytic activity">
    <reaction evidence="6">
        <text>beta-L-arabinopyranose = L-ribulose</text>
        <dbReference type="Rhea" id="RHEA:14821"/>
        <dbReference type="ChEBI" id="CHEBI:16880"/>
        <dbReference type="ChEBI" id="CHEBI:40886"/>
        <dbReference type="EC" id="5.3.1.4"/>
    </reaction>
</comment>
<evidence type="ECO:0000256" key="3">
    <source>
        <dbReference type="ARBA" id="ARBA00023211"/>
    </source>
</evidence>
<feature type="domain" description="L-arabinose isomerase C-terminal" evidence="8">
    <location>
        <begin position="327"/>
        <end position="472"/>
    </location>
</feature>
<keyword evidence="4 6" id="KW-0413">Isomerase</keyword>
<evidence type="ECO:0000256" key="1">
    <source>
        <dbReference type="ARBA" id="ARBA00022723"/>
    </source>
</evidence>
<reference evidence="10 11" key="1">
    <citation type="submission" date="2017-01" db="EMBL/GenBank/DDBJ databases">
        <authorList>
            <person name="Erauso G."/>
        </authorList>
    </citation>
    <scope>NUCLEOTIDE SEQUENCE [LARGE SCALE GENOMIC DNA]</scope>
    <source>
        <strain evidence="10">MESINF1</strain>
    </source>
</reference>
<accession>A0A7Z7LFH7</accession>
<keyword evidence="5 6" id="KW-0119">Carbohydrate metabolism</keyword>
<evidence type="ECO:0000313" key="11">
    <source>
        <dbReference type="Proteomes" id="UP000250796"/>
    </source>
</evidence>
<dbReference type="InterPro" id="IPR055390">
    <property type="entry name" value="AraA_central"/>
</dbReference>
<comment type="function">
    <text evidence="6">Catalyzes the conversion of L-arabinose to L-ribulose.</text>
</comment>
<dbReference type="PANTHER" id="PTHR38464:SF1">
    <property type="entry name" value="L-ARABINOSE ISOMERASE"/>
    <property type="match status" value="1"/>
</dbReference>
<dbReference type="Pfam" id="PF24856">
    <property type="entry name" value="AraA_central"/>
    <property type="match status" value="1"/>
</dbReference>
<dbReference type="KEGG" id="minf:MESINF_1469"/>
<feature type="binding site" evidence="6">
    <location>
        <position position="305"/>
    </location>
    <ligand>
        <name>Mn(2+)</name>
        <dbReference type="ChEBI" id="CHEBI:29035"/>
    </ligand>
</feature>
<dbReference type="Pfam" id="PF02610">
    <property type="entry name" value="AraA_N"/>
    <property type="match status" value="1"/>
</dbReference>
<evidence type="ECO:0000259" key="9">
    <source>
        <dbReference type="Pfam" id="PF24856"/>
    </source>
</evidence>
<dbReference type="PANTHER" id="PTHR38464">
    <property type="entry name" value="L-ARABINOSE ISOMERASE"/>
    <property type="match status" value="1"/>
</dbReference>
<keyword evidence="3 6" id="KW-0464">Manganese</keyword>
<feature type="binding site" evidence="6">
    <location>
        <position position="349"/>
    </location>
    <ligand>
        <name>Mn(2+)</name>
        <dbReference type="ChEBI" id="CHEBI:29035"/>
    </ligand>
</feature>
<gene>
    <name evidence="6 10" type="primary">araA</name>
    <name evidence="10" type="ORF">MESINF_1469</name>
</gene>
<evidence type="ECO:0000259" key="8">
    <source>
        <dbReference type="Pfam" id="PF11762"/>
    </source>
</evidence>